<organism evidence="7 8">
    <name type="scientific">Lepidopterella palustris CBS 459.81</name>
    <dbReference type="NCBI Taxonomy" id="1314670"/>
    <lineage>
        <taxon>Eukaryota</taxon>
        <taxon>Fungi</taxon>
        <taxon>Dikarya</taxon>
        <taxon>Ascomycota</taxon>
        <taxon>Pezizomycotina</taxon>
        <taxon>Dothideomycetes</taxon>
        <taxon>Pleosporomycetidae</taxon>
        <taxon>Mytilinidiales</taxon>
        <taxon>Argynnaceae</taxon>
        <taxon>Lepidopterella</taxon>
    </lineage>
</organism>
<dbReference type="Proteomes" id="UP000250266">
    <property type="component" value="Unassembled WGS sequence"/>
</dbReference>
<dbReference type="InterPro" id="IPR036396">
    <property type="entry name" value="Cyt_P450_sf"/>
</dbReference>
<dbReference type="OrthoDB" id="3366823at2759"/>
<dbReference type="InterPro" id="IPR053007">
    <property type="entry name" value="CYP450_monoxygenase_sec-met"/>
</dbReference>
<comment type="cofactor">
    <cofactor evidence="1 5">
        <name>heme</name>
        <dbReference type="ChEBI" id="CHEBI:30413"/>
    </cofactor>
</comment>
<feature type="binding site" description="axial binding residue" evidence="5">
    <location>
        <position position="467"/>
    </location>
    <ligand>
        <name>heme</name>
        <dbReference type="ChEBI" id="CHEBI:30413"/>
    </ligand>
    <ligandPart>
        <name>Fe</name>
        <dbReference type="ChEBI" id="CHEBI:18248"/>
    </ligandPart>
</feature>
<dbReference type="EMBL" id="KV744990">
    <property type="protein sequence ID" value="OCK79732.1"/>
    <property type="molecule type" value="Genomic_DNA"/>
</dbReference>
<dbReference type="InterPro" id="IPR002403">
    <property type="entry name" value="Cyt_P450_E_grp-IV"/>
</dbReference>
<dbReference type="Gene3D" id="1.10.630.10">
    <property type="entry name" value="Cytochrome P450"/>
    <property type="match status" value="1"/>
</dbReference>
<proteinExistence type="inferred from homology"/>
<dbReference type="GO" id="GO:0004497">
    <property type="term" value="F:monooxygenase activity"/>
    <property type="evidence" value="ECO:0007669"/>
    <property type="project" value="InterPro"/>
</dbReference>
<dbReference type="GO" id="GO:0005506">
    <property type="term" value="F:iron ion binding"/>
    <property type="evidence" value="ECO:0007669"/>
    <property type="project" value="InterPro"/>
</dbReference>
<evidence type="ECO:0000256" key="3">
    <source>
        <dbReference type="ARBA" id="ARBA00022723"/>
    </source>
</evidence>
<evidence type="ECO:0000256" key="4">
    <source>
        <dbReference type="ARBA" id="ARBA00023004"/>
    </source>
</evidence>
<dbReference type="PRINTS" id="PR00465">
    <property type="entry name" value="EP450IV"/>
</dbReference>
<keyword evidence="3 5" id="KW-0479">Metal-binding</keyword>
<dbReference type="GO" id="GO:0016705">
    <property type="term" value="F:oxidoreductase activity, acting on paired donors, with incorporation or reduction of molecular oxygen"/>
    <property type="evidence" value="ECO:0007669"/>
    <property type="project" value="InterPro"/>
</dbReference>
<evidence type="ECO:0000313" key="7">
    <source>
        <dbReference type="EMBL" id="OCK79732.1"/>
    </source>
</evidence>
<keyword evidence="5" id="KW-0349">Heme</keyword>
<dbReference type="Pfam" id="PF00067">
    <property type="entry name" value="p450"/>
    <property type="match status" value="1"/>
</dbReference>
<accession>A0A8E2E970</accession>
<gene>
    <name evidence="7" type="ORF">K432DRAFT_405305</name>
</gene>
<evidence type="ECO:0000256" key="5">
    <source>
        <dbReference type="PIRSR" id="PIRSR602403-1"/>
    </source>
</evidence>
<dbReference type="PANTHER" id="PTHR47582">
    <property type="entry name" value="P450, PUTATIVE (EUROFUNG)-RELATED"/>
    <property type="match status" value="1"/>
</dbReference>
<evidence type="ECO:0000256" key="6">
    <source>
        <dbReference type="SAM" id="Phobius"/>
    </source>
</evidence>
<dbReference type="SUPFAM" id="SSF48264">
    <property type="entry name" value="Cytochrome P450"/>
    <property type="match status" value="1"/>
</dbReference>
<sequence>MDTIEDHQTPWQPTSTVLLVTFVAIGIAILKRALRSSHDPREPPVLQPRIPFIGHIIGLATDGAKYWKTVSARCPHPIFTLPMLSSRTYVVTSPNLASQVQRASKTLQFNPLIVEMTNRMLKFDDHTMKVLRENGSTNGGQLGFMDSLHEMTYTVLSPEGIKEISDIVLQQLSERINSVTEPIEIDLFLWVRKQFTIATTYTFYGPENPFVIDPSLEQPFWDFEAGVIGLLAGIFPSITARKAYLGREKCAKAFIEYMQKERYKRASKLIQERVRLHSAVNFSLIDCARSEVGMLFGALVNAGVTTFWVLNNIFSRPTLLAEIRDEIEKNAMPVPPINNNMNNTNIRTISFSALKSNCPLINSVFRESLRLCAPMSSSRIITEDTMIADTYLLRANSVVQVAGGVIQADPSVWGPDVAEFNARRFLSSQSGIRSDVSEQEKAANGGVTKKQVHPAAFRAFGGGSVFCPGRHFAQVEVLSFVAGVVMAFDLVPTEGASGIRFDPPKDEKRVPIGVMKPLDEVRARMRKRSGLENVKWVLKA</sequence>
<dbReference type="AlphaFoldDB" id="A0A8E2E970"/>
<dbReference type="PANTHER" id="PTHR47582:SF1">
    <property type="entry name" value="P450, PUTATIVE (EUROFUNG)-RELATED"/>
    <property type="match status" value="1"/>
</dbReference>
<keyword evidence="4 5" id="KW-0408">Iron</keyword>
<keyword evidence="6" id="KW-0812">Transmembrane</keyword>
<keyword evidence="6" id="KW-0472">Membrane</keyword>
<evidence type="ECO:0000313" key="8">
    <source>
        <dbReference type="Proteomes" id="UP000250266"/>
    </source>
</evidence>
<protein>
    <submittedName>
        <fullName evidence="7">Cytochrome P450</fullName>
    </submittedName>
</protein>
<comment type="similarity">
    <text evidence="2">Belongs to the cytochrome P450 family.</text>
</comment>
<keyword evidence="6" id="KW-1133">Transmembrane helix</keyword>
<keyword evidence="8" id="KW-1185">Reference proteome</keyword>
<name>A0A8E2E970_9PEZI</name>
<evidence type="ECO:0000256" key="1">
    <source>
        <dbReference type="ARBA" id="ARBA00001971"/>
    </source>
</evidence>
<dbReference type="GO" id="GO:0020037">
    <property type="term" value="F:heme binding"/>
    <property type="evidence" value="ECO:0007669"/>
    <property type="project" value="InterPro"/>
</dbReference>
<evidence type="ECO:0000256" key="2">
    <source>
        <dbReference type="ARBA" id="ARBA00010617"/>
    </source>
</evidence>
<reference evidence="7 8" key="1">
    <citation type="journal article" date="2016" name="Nat. Commun.">
        <title>Ectomycorrhizal ecology is imprinted in the genome of the dominant symbiotic fungus Cenococcum geophilum.</title>
        <authorList>
            <consortium name="DOE Joint Genome Institute"/>
            <person name="Peter M."/>
            <person name="Kohler A."/>
            <person name="Ohm R.A."/>
            <person name="Kuo A."/>
            <person name="Krutzmann J."/>
            <person name="Morin E."/>
            <person name="Arend M."/>
            <person name="Barry K.W."/>
            <person name="Binder M."/>
            <person name="Choi C."/>
            <person name="Clum A."/>
            <person name="Copeland A."/>
            <person name="Grisel N."/>
            <person name="Haridas S."/>
            <person name="Kipfer T."/>
            <person name="LaButti K."/>
            <person name="Lindquist E."/>
            <person name="Lipzen A."/>
            <person name="Maire R."/>
            <person name="Meier B."/>
            <person name="Mihaltcheva S."/>
            <person name="Molinier V."/>
            <person name="Murat C."/>
            <person name="Poggeler S."/>
            <person name="Quandt C.A."/>
            <person name="Sperisen C."/>
            <person name="Tritt A."/>
            <person name="Tisserant E."/>
            <person name="Crous P.W."/>
            <person name="Henrissat B."/>
            <person name="Nehls U."/>
            <person name="Egli S."/>
            <person name="Spatafora J.W."/>
            <person name="Grigoriev I.V."/>
            <person name="Martin F.M."/>
        </authorList>
    </citation>
    <scope>NUCLEOTIDE SEQUENCE [LARGE SCALE GENOMIC DNA]</scope>
    <source>
        <strain evidence="7 8">CBS 459.81</strain>
    </source>
</reference>
<feature type="transmembrane region" description="Helical" evidence="6">
    <location>
        <begin position="12"/>
        <end position="30"/>
    </location>
</feature>
<dbReference type="InterPro" id="IPR001128">
    <property type="entry name" value="Cyt_P450"/>
</dbReference>
<dbReference type="CDD" id="cd11040">
    <property type="entry name" value="CYP7_CYP8-like"/>
    <property type="match status" value="1"/>
</dbReference>